<name>A0A2V2A9D7_PSYIM</name>
<dbReference type="AlphaFoldDB" id="A0A2V2A9D7"/>
<comment type="caution">
    <text evidence="1">The sequence shown here is derived from an EMBL/GenBank/DDBJ whole genome shotgun (WGS) entry which is preliminary data.</text>
</comment>
<gene>
    <name evidence="1" type="ORF">C8D84_101354</name>
</gene>
<sequence length="208" mass="23034">MKDGDVFQKTDLGREEIKSQSLGILPREARTLLIMIDGKRTYQSYLDTLDRSKMFADFGGVAPLFELLLGLECIEIVGADNAASQISTAPQAPTAYQSQSSLSERNIETEFDRTFNDKGLNKMAALGKKSISSIFKARLSGASYETIKSELANYIEKNAPPVEAWGYLLSLEQCKDSSQLLSLVKEIQSTSSSNLSRGMNDFIKKIQR</sequence>
<proteinExistence type="predicted"/>
<reference evidence="1 2" key="1">
    <citation type="submission" date="2018-05" db="EMBL/GenBank/DDBJ databases">
        <title>Genomic Encyclopedia of Type Strains, Phase IV (KMG-IV): sequencing the most valuable type-strain genomes for metagenomic binning, comparative biology and taxonomic classification.</title>
        <authorList>
            <person name="Goeker M."/>
        </authorList>
    </citation>
    <scope>NUCLEOTIDE SEQUENCE [LARGE SCALE GENOMIC DNA]</scope>
    <source>
        <strain evidence="1 2">DSM 7229</strain>
    </source>
</reference>
<keyword evidence="2" id="KW-1185">Reference proteome</keyword>
<protein>
    <submittedName>
        <fullName evidence="1">Uncharacterized protein</fullName>
    </submittedName>
</protein>
<organism evidence="1 2">
    <name type="scientific">Psychrobacter immobilis</name>
    <dbReference type="NCBI Taxonomy" id="498"/>
    <lineage>
        <taxon>Bacteria</taxon>
        <taxon>Pseudomonadati</taxon>
        <taxon>Pseudomonadota</taxon>
        <taxon>Gammaproteobacteria</taxon>
        <taxon>Moraxellales</taxon>
        <taxon>Moraxellaceae</taxon>
        <taxon>Psychrobacter</taxon>
    </lineage>
</organism>
<evidence type="ECO:0000313" key="2">
    <source>
        <dbReference type="Proteomes" id="UP000245655"/>
    </source>
</evidence>
<evidence type="ECO:0000313" key="1">
    <source>
        <dbReference type="EMBL" id="PWK15403.1"/>
    </source>
</evidence>
<dbReference type="EMBL" id="QGGM01000001">
    <property type="protein sequence ID" value="PWK15403.1"/>
    <property type="molecule type" value="Genomic_DNA"/>
</dbReference>
<dbReference type="Proteomes" id="UP000245655">
    <property type="component" value="Unassembled WGS sequence"/>
</dbReference>
<dbReference type="RefSeq" id="WP_109589547.1">
    <property type="nucleotide sequence ID" value="NZ_CAJGZY010000001.1"/>
</dbReference>
<accession>A0A2V2A9D7</accession>